<dbReference type="Proteomes" id="UP000887579">
    <property type="component" value="Unplaced"/>
</dbReference>
<proteinExistence type="predicted"/>
<name>A0AC34G251_9BILA</name>
<organism evidence="1 2">
    <name type="scientific">Panagrolaimus sp. ES5</name>
    <dbReference type="NCBI Taxonomy" id="591445"/>
    <lineage>
        <taxon>Eukaryota</taxon>
        <taxon>Metazoa</taxon>
        <taxon>Ecdysozoa</taxon>
        <taxon>Nematoda</taxon>
        <taxon>Chromadorea</taxon>
        <taxon>Rhabditida</taxon>
        <taxon>Tylenchina</taxon>
        <taxon>Panagrolaimomorpha</taxon>
        <taxon>Panagrolaimoidea</taxon>
        <taxon>Panagrolaimidae</taxon>
        <taxon>Panagrolaimus</taxon>
    </lineage>
</organism>
<evidence type="ECO:0000313" key="2">
    <source>
        <dbReference type="WBParaSite" id="ES5_v2.g23786.t1"/>
    </source>
</evidence>
<accession>A0AC34G251</accession>
<protein>
    <submittedName>
        <fullName evidence="2">Uncharacterized protein</fullName>
    </submittedName>
</protein>
<reference evidence="2" key="1">
    <citation type="submission" date="2022-11" db="UniProtKB">
        <authorList>
            <consortium name="WormBaseParasite"/>
        </authorList>
    </citation>
    <scope>IDENTIFICATION</scope>
</reference>
<dbReference type="WBParaSite" id="ES5_v2.g23786.t1">
    <property type="protein sequence ID" value="ES5_v2.g23786.t1"/>
    <property type="gene ID" value="ES5_v2.g23786"/>
</dbReference>
<evidence type="ECO:0000313" key="1">
    <source>
        <dbReference type="Proteomes" id="UP000887579"/>
    </source>
</evidence>
<sequence length="627" mass="73094">MQESNSSAWHHEKLESKKNSAEKQSKKEALREANEAEQKLEQLVQEIGKDSKLWTHILQSLVDPINNTDLHKRFGKVPSTKKEEGKEEQGYFEALKRKAKDLKNYVLKNDDYENSLNIAKFALQFFGESQLILTYNRHLYDMNELMSIEKGQKPSVGVYIDDGADENFDKFMQKVETHPLKVESEECEKYMKEHKLGCASMRCLLAYTTSSQIMSYVKNGYQELQKIEHFNHNAKSENLQILWIEEKQAYGIEIDADYRKLVKAIEDITQKFSSNLRNCFLTEKKLDFSNIKDVKTFSQFYDKTFQASVMEWTEQYFALTKDQKLLQSLYNRFYIDGNHLTPYELQFILLSLAHLQTINRSPIDFLLLLISSVSQGDIINVILYIRIVYDRSTLFRDNGKIYKAIELIESPRYKALLALRINEHGQSVDSEQIYKILLMLQHASNNSEQLENIGLSEWIDIANKQKWSEIGGLIKKYGPIGYYLGILDGKNKNTEERLMRQMFDHVKYVSEKQIAEFTQLIANGDILGDKEFFDKLEDYFKLGNDFQCPSISEHSKLPHLFTDQAEQSKFIKFVDSKNRADPLLPDGERTIDEIEKLVVGLHDVNEEDKNRRLHEIKHVANLIRVGF</sequence>